<dbReference type="InterPro" id="IPR027417">
    <property type="entry name" value="P-loop_NTPase"/>
</dbReference>
<dbReference type="SUPFAM" id="SSF52540">
    <property type="entry name" value="P-loop containing nucleoside triphosphate hydrolases"/>
    <property type="match status" value="1"/>
</dbReference>
<dbReference type="GO" id="GO:0004519">
    <property type="term" value="F:endonuclease activity"/>
    <property type="evidence" value="ECO:0007669"/>
    <property type="project" value="InterPro"/>
</dbReference>
<dbReference type="InterPro" id="IPR003615">
    <property type="entry name" value="HNH_nuc"/>
</dbReference>
<dbReference type="InterPro" id="IPR002711">
    <property type="entry name" value="HNH"/>
</dbReference>
<dbReference type="GO" id="GO:0006289">
    <property type="term" value="P:nucleotide-excision repair"/>
    <property type="evidence" value="ECO:0007669"/>
    <property type="project" value="TreeGrafter"/>
</dbReference>
<dbReference type="InterPro" id="IPR018973">
    <property type="entry name" value="MZB"/>
</dbReference>
<dbReference type="GO" id="GO:0036297">
    <property type="term" value="P:interstrand cross-link repair"/>
    <property type="evidence" value="ECO:0007669"/>
    <property type="project" value="TreeGrafter"/>
</dbReference>
<protein>
    <submittedName>
        <fullName evidence="5">ATP-dependent helicase YprA containing C-terminal metal-binding DUF1998 domain</fullName>
    </submittedName>
</protein>
<dbReference type="Pfam" id="PF22982">
    <property type="entry name" value="WHD_HRQ1"/>
    <property type="match status" value="1"/>
</dbReference>
<dbReference type="InterPro" id="IPR014001">
    <property type="entry name" value="Helicase_ATP-bd"/>
</dbReference>
<dbReference type="STRING" id="1678840.ATC1_131152"/>
<dbReference type="SMART" id="SM00507">
    <property type="entry name" value="HNHc"/>
    <property type="match status" value="1"/>
</dbReference>
<name>A0A0S7BWK0_9CHLR</name>
<feature type="domain" description="Helicase C-terminal" evidence="4">
    <location>
        <begin position="280"/>
        <end position="426"/>
    </location>
</feature>
<dbReference type="Pfam" id="PF00270">
    <property type="entry name" value="DEAD"/>
    <property type="match status" value="1"/>
</dbReference>
<keyword evidence="5" id="KW-0347">Helicase</keyword>
<dbReference type="SMART" id="SM00490">
    <property type="entry name" value="HELICc"/>
    <property type="match status" value="1"/>
</dbReference>
<evidence type="ECO:0000256" key="1">
    <source>
        <dbReference type="ARBA" id="ARBA00022741"/>
    </source>
</evidence>
<dbReference type="GO" id="GO:0005524">
    <property type="term" value="F:ATP binding"/>
    <property type="evidence" value="ECO:0007669"/>
    <property type="project" value="UniProtKB-KW"/>
</dbReference>
<dbReference type="InterPro" id="IPR011545">
    <property type="entry name" value="DEAD/DEAH_box_helicase_dom"/>
</dbReference>
<dbReference type="SMART" id="SM00487">
    <property type="entry name" value="DEXDc"/>
    <property type="match status" value="1"/>
</dbReference>
<evidence type="ECO:0000259" key="3">
    <source>
        <dbReference type="PROSITE" id="PS51192"/>
    </source>
</evidence>
<sequence>MASNYPEHKSEKFYPLGEISYSWTIPEKEAVYVPMPEFISDNIKRTLSVQNIRFLYKHQLDALKAITSGKNIVISTGTSSGKSLCYQIPILELLLSDSQSTALLIFPTKALAQDQRQSLVRMIPEKASNIMIYDGDTPSYQRTAIRKTARVIITNPDMLHLGILPYHVNWSHFLQQLQYIVIDEVHIYRGIFGSHTANVFRRLDRILHRYKSQIHNEQYILCSATLSNARVLAEKLIGSPMEEFSEDTSGKGKRSILFINPPIVDDQLHLRAGSIHTSARLSADILKKKDHQLLIFSQSRQSVETAVRRLRDLGVEVNGYRSGYLPKERRKIEQGLKQGEDRCVVATNALELGMDIGEMDSVISIGYPGSIASFYQRMGRAGRNQQDSSFYLVGSQNPVDQYLMKHPEFIQDHTIEPALIDPDNLLILFQHLQCALFEFPFSEGESFGNLSIEATRDILDYLVSSGVARKSGGQYFWFQSDLPQKVVSLRNSSLDQVNIISEDLLGKKIRIGIVDRLSSYWMVHEGAIYFHNGEPYRIRSLDLEENIALAEKFNTWYTTDAIRNCQVTPGKIIESRDGIHATIYVAEVTVTDQVTGYRKRDIETYQILDQCPLSLPEEKLDTKSFLIVLKKEFQEYLVHESLWNNEINDYGRNWPIIRSKIIQRDQFSCQLCGIQAEEKFLQVHHIVPFRNFSNPDSANQLENLITLCRNCHQRVEAAVKMRSGLSGFASALHHMASLFLECDLSDLNVIADPENAAFQGLPAIYIFETIPGGIGLSQSIFQNTEKIIQATLDLITNCECEDGCPGCIGPAGEIGIGGKKEALAIGNGLSNSKYGEDSLLL</sequence>
<dbReference type="Pfam" id="PF00271">
    <property type="entry name" value="Helicase_C"/>
    <property type="match status" value="1"/>
</dbReference>
<gene>
    <name evidence="5" type="ORF">ATC1_131152</name>
</gene>
<dbReference type="PANTHER" id="PTHR47957:SF3">
    <property type="entry name" value="ATP-DEPENDENT HELICASE HRQ1"/>
    <property type="match status" value="1"/>
</dbReference>
<organism evidence="5">
    <name type="scientific">Flexilinea flocculi</name>
    <dbReference type="NCBI Taxonomy" id="1678840"/>
    <lineage>
        <taxon>Bacteria</taxon>
        <taxon>Bacillati</taxon>
        <taxon>Chloroflexota</taxon>
        <taxon>Anaerolineae</taxon>
        <taxon>Anaerolineales</taxon>
        <taxon>Anaerolineaceae</taxon>
        <taxon>Flexilinea</taxon>
    </lineage>
</organism>
<dbReference type="PROSITE" id="PS51192">
    <property type="entry name" value="HELICASE_ATP_BIND_1"/>
    <property type="match status" value="1"/>
</dbReference>
<dbReference type="GO" id="GO:0043138">
    <property type="term" value="F:3'-5' DNA helicase activity"/>
    <property type="evidence" value="ECO:0007669"/>
    <property type="project" value="TreeGrafter"/>
</dbReference>
<feature type="domain" description="Helicase ATP-binding" evidence="3">
    <location>
        <begin position="63"/>
        <end position="244"/>
    </location>
</feature>
<evidence type="ECO:0000256" key="2">
    <source>
        <dbReference type="ARBA" id="ARBA00022840"/>
    </source>
</evidence>
<dbReference type="PATRIC" id="fig|1678840.3.peg.2584"/>
<accession>A0A0S7BWK0</accession>
<evidence type="ECO:0000313" key="6">
    <source>
        <dbReference type="Proteomes" id="UP000053370"/>
    </source>
</evidence>
<dbReference type="PANTHER" id="PTHR47957">
    <property type="entry name" value="ATP-DEPENDENT HELICASE HRQ1"/>
    <property type="match status" value="1"/>
</dbReference>
<dbReference type="Proteomes" id="UP000053370">
    <property type="component" value="Unassembled WGS sequence"/>
</dbReference>
<dbReference type="InterPro" id="IPR001650">
    <property type="entry name" value="Helicase_C-like"/>
</dbReference>
<evidence type="ECO:0000259" key="4">
    <source>
        <dbReference type="PROSITE" id="PS51194"/>
    </source>
</evidence>
<keyword evidence="2" id="KW-0067">ATP-binding</keyword>
<reference evidence="5" key="1">
    <citation type="journal article" date="2015" name="Genome Announc.">
        <title>Draft Genome Sequence of Anaerolineae Strain TC1, a Novel Isolate from a Methanogenic Wastewater Treatment System.</title>
        <authorList>
            <person name="Matsuura N."/>
            <person name="Tourlousse D.M."/>
            <person name="Sun L."/>
            <person name="Toyonaga M."/>
            <person name="Kuroda K."/>
            <person name="Ohashi A."/>
            <person name="Cruz R."/>
            <person name="Yamaguchi T."/>
            <person name="Sekiguchi Y."/>
        </authorList>
    </citation>
    <scope>NUCLEOTIDE SEQUENCE [LARGE SCALE GENOMIC DNA]</scope>
    <source>
        <strain evidence="5">TC1</strain>
    </source>
</reference>
<keyword evidence="6" id="KW-1185">Reference proteome</keyword>
<evidence type="ECO:0000313" key="5">
    <source>
        <dbReference type="EMBL" id="GAP41168.1"/>
    </source>
</evidence>
<dbReference type="PROSITE" id="PS51194">
    <property type="entry name" value="HELICASE_CTER"/>
    <property type="match status" value="1"/>
</dbReference>
<dbReference type="GO" id="GO:0008270">
    <property type="term" value="F:zinc ion binding"/>
    <property type="evidence" value="ECO:0007669"/>
    <property type="project" value="InterPro"/>
</dbReference>
<dbReference type="CDD" id="cd00085">
    <property type="entry name" value="HNHc"/>
    <property type="match status" value="1"/>
</dbReference>
<dbReference type="CDD" id="cd18797">
    <property type="entry name" value="SF2_C_Hrq"/>
    <property type="match status" value="1"/>
</dbReference>
<dbReference type="EMBL" id="DF968181">
    <property type="protein sequence ID" value="GAP41168.1"/>
    <property type="molecule type" value="Genomic_DNA"/>
</dbReference>
<proteinExistence type="predicted"/>
<keyword evidence="5" id="KW-0378">Hydrolase</keyword>
<dbReference type="RefSeq" id="WP_062281848.1">
    <property type="nucleotide sequence ID" value="NZ_DF968181.1"/>
</dbReference>
<dbReference type="Gene3D" id="1.10.30.50">
    <property type="match status" value="1"/>
</dbReference>
<dbReference type="CDD" id="cd17923">
    <property type="entry name" value="DEXHc_Hrq1-like"/>
    <property type="match status" value="1"/>
</dbReference>
<dbReference type="Gene3D" id="3.40.50.300">
    <property type="entry name" value="P-loop containing nucleotide triphosphate hydrolases"/>
    <property type="match status" value="2"/>
</dbReference>
<keyword evidence="1" id="KW-0547">Nucleotide-binding</keyword>
<dbReference type="InterPro" id="IPR055227">
    <property type="entry name" value="HRQ1_WHD"/>
</dbReference>
<dbReference type="AlphaFoldDB" id="A0A0S7BWK0"/>
<dbReference type="Pfam" id="PF01844">
    <property type="entry name" value="HNH"/>
    <property type="match status" value="1"/>
</dbReference>
<dbReference type="GO" id="GO:0003676">
    <property type="term" value="F:nucleic acid binding"/>
    <property type="evidence" value="ECO:0007669"/>
    <property type="project" value="InterPro"/>
</dbReference>
<dbReference type="Pfam" id="PF09369">
    <property type="entry name" value="MZB"/>
    <property type="match status" value="1"/>
</dbReference>